<feature type="transmembrane region" description="Helical" evidence="1">
    <location>
        <begin position="386"/>
        <end position="414"/>
    </location>
</feature>
<dbReference type="PANTHER" id="PTHR31170">
    <property type="entry name" value="BNAC04G53230D PROTEIN"/>
    <property type="match status" value="1"/>
</dbReference>
<dbReference type="Proteomes" id="UP000823674">
    <property type="component" value="Chromosome A04"/>
</dbReference>
<comment type="caution">
    <text evidence="2">The sequence shown here is derived from an EMBL/GenBank/DDBJ whole genome shotgun (WGS) entry which is preliminary data.</text>
</comment>
<accession>A0ABQ7MLK0</accession>
<dbReference type="InterPro" id="IPR004158">
    <property type="entry name" value="DUF247_pln"/>
</dbReference>
<dbReference type="PANTHER" id="PTHR31170:SF9">
    <property type="entry name" value="PROTEIN, PUTATIVE (DUF247)-RELATED"/>
    <property type="match status" value="1"/>
</dbReference>
<keyword evidence="3" id="KW-1185">Reference proteome</keyword>
<protein>
    <submittedName>
        <fullName evidence="2">Uncharacterized protein</fullName>
    </submittedName>
</protein>
<sequence>MYPGMWQYPTNPNLCCIYRVPNCLREVNPEAYTPQLVLIGPLHHSLKSQARQSLGPYTKSMGYLNMEKHKKIYLAGFAQRFEGRMTIDGFRRMIKEEEATVRASYSESTNWIQSQEFVEMVMLDSVFIMEFILRTTETREEKTGDRLMDESCLTNTVFCDLILLENQLPYFILKKLYDSITPGIHSHQTFPDLIINYFKFQGKIRGDPKILHFTDLIRCVRVETLPNHIVRKCKPIEHMYNADKLDNGGVNFKAVGDELSLYVRFENDCLEMPCLKVVDKLEMKLRNIMALEQCHYPSNTVVCDYVLFLDYLIDTEKDVDFLVEKGIIQNCIGQPASVARMVNKLGLGIIEDGSYYSDIAGEVNKYYTNPVNRSHAVLKRTYFGDLWTGTATIAAMFLLVMTFVQTVASIVQLLPRRISQCKPFVDLTTDTPSHPDTVHADLLWNPNLNPTNPNPFLLVSQLVSIRSAPALRSRGSSVHLGGPVSTTCKQKAVEKDVSRDVAVS</sequence>
<keyword evidence="1" id="KW-1133">Transmembrane helix</keyword>
<evidence type="ECO:0000313" key="2">
    <source>
        <dbReference type="EMBL" id="KAG5399592.1"/>
    </source>
</evidence>
<dbReference type="Pfam" id="PF03140">
    <property type="entry name" value="DUF247"/>
    <property type="match status" value="1"/>
</dbReference>
<keyword evidence="1" id="KW-0812">Transmembrane</keyword>
<organism evidence="2 3">
    <name type="scientific">Brassica rapa subsp. trilocularis</name>
    <dbReference type="NCBI Taxonomy" id="1813537"/>
    <lineage>
        <taxon>Eukaryota</taxon>
        <taxon>Viridiplantae</taxon>
        <taxon>Streptophyta</taxon>
        <taxon>Embryophyta</taxon>
        <taxon>Tracheophyta</taxon>
        <taxon>Spermatophyta</taxon>
        <taxon>Magnoliopsida</taxon>
        <taxon>eudicotyledons</taxon>
        <taxon>Gunneridae</taxon>
        <taxon>Pentapetalae</taxon>
        <taxon>rosids</taxon>
        <taxon>malvids</taxon>
        <taxon>Brassicales</taxon>
        <taxon>Brassicaceae</taxon>
        <taxon>Brassiceae</taxon>
        <taxon>Brassica</taxon>
    </lineage>
</organism>
<proteinExistence type="predicted"/>
<reference evidence="2 3" key="1">
    <citation type="submission" date="2021-03" db="EMBL/GenBank/DDBJ databases">
        <authorList>
            <person name="King G.J."/>
            <person name="Bancroft I."/>
            <person name="Baten A."/>
            <person name="Bloomfield J."/>
            <person name="Borpatragohain P."/>
            <person name="He Z."/>
            <person name="Irish N."/>
            <person name="Irwin J."/>
            <person name="Liu K."/>
            <person name="Mauleon R.P."/>
            <person name="Moore J."/>
            <person name="Morris R."/>
            <person name="Ostergaard L."/>
            <person name="Wang B."/>
            <person name="Wells R."/>
        </authorList>
    </citation>
    <scope>NUCLEOTIDE SEQUENCE [LARGE SCALE GENOMIC DNA]</scope>
    <source>
        <strain evidence="2">R-o-18</strain>
        <tissue evidence="2">Leaf</tissue>
    </source>
</reference>
<gene>
    <name evidence="2" type="primary">A04p002010.1_BraROA</name>
    <name evidence="2" type="ORF">IGI04_014199</name>
</gene>
<dbReference type="EMBL" id="JADBGQ010000004">
    <property type="protein sequence ID" value="KAG5399592.1"/>
    <property type="molecule type" value="Genomic_DNA"/>
</dbReference>
<keyword evidence="1" id="KW-0472">Membrane</keyword>
<evidence type="ECO:0000256" key="1">
    <source>
        <dbReference type="SAM" id="Phobius"/>
    </source>
</evidence>
<name>A0ABQ7MLK0_BRACM</name>
<evidence type="ECO:0000313" key="3">
    <source>
        <dbReference type="Proteomes" id="UP000823674"/>
    </source>
</evidence>